<dbReference type="AlphaFoldDB" id="H0F802"/>
<dbReference type="OrthoDB" id="8667149at2"/>
<keyword evidence="1" id="KW-0812">Transmembrane</keyword>
<name>H0F802_9BURK</name>
<dbReference type="RefSeq" id="WP_008163419.1">
    <property type="nucleotide sequence ID" value="NZ_AGUF01000052.1"/>
</dbReference>
<evidence type="ECO:0000313" key="2">
    <source>
        <dbReference type="EMBL" id="EHK65435.1"/>
    </source>
</evidence>
<feature type="transmembrane region" description="Helical" evidence="1">
    <location>
        <begin position="87"/>
        <end position="104"/>
    </location>
</feature>
<dbReference type="eggNOG" id="ENOG502ZNX8">
    <property type="taxonomic scope" value="Bacteria"/>
</dbReference>
<dbReference type="EMBL" id="AGUF01000052">
    <property type="protein sequence ID" value="EHK65435.1"/>
    <property type="molecule type" value="Genomic_DNA"/>
</dbReference>
<keyword evidence="3" id="KW-1185">Reference proteome</keyword>
<accession>H0F802</accession>
<keyword evidence="1" id="KW-0472">Membrane</keyword>
<comment type="caution">
    <text evidence="2">The sequence shown here is derived from an EMBL/GenBank/DDBJ whole genome shotgun (WGS) entry which is preliminary data.</text>
</comment>
<dbReference type="STRING" id="477184.KYC_14502"/>
<proteinExistence type="predicted"/>
<organism evidence="2 3">
    <name type="scientific">Achromobacter arsenitoxydans SY8</name>
    <dbReference type="NCBI Taxonomy" id="477184"/>
    <lineage>
        <taxon>Bacteria</taxon>
        <taxon>Pseudomonadati</taxon>
        <taxon>Pseudomonadota</taxon>
        <taxon>Betaproteobacteria</taxon>
        <taxon>Burkholderiales</taxon>
        <taxon>Alcaligenaceae</taxon>
        <taxon>Achromobacter</taxon>
    </lineage>
</organism>
<dbReference type="Proteomes" id="UP000003113">
    <property type="component" value="Unassembled WGS sequence"/>
</dbReference>
<gene>
    <name evidence="2" type="ORF">KYC_14502</name>
</gene>
<evidence type="ECO:0000313" key="3">
    <source>
        <dbReference type="Proteomes" id="UP000003113"/>
    </source>
</evidence>
<feature type="transmembrane region" description="Helical" evidence="1">
    <location>
        <begin position="49"/>
        <end position="67"/>
    </location>
</feature>
<feature type="transmembrane region" description="Helical" evidence="1">
    <location>
        <begin position="6"/>
        <end position="29"/>
    </location>
</feature>
<keyword evidence="1" id="KW-1133">Transmembrane helix</keyword>
<protein>
    <submittedName>
        <fullName evidence="2">Uncharacterized protein</fullName>
    </submittedName>
</protein>
<sequence length="118" mass="12962">MLPTQVILALLVLQLALAIPLFAVVIQLLRWLHWCFMANPLSRGDRPQFTGPVLALVFSALAATDFLSFEPFVTMSAMNPIPESGRAYFTVAMLALAVWSWAYAGTIRNRVRALLGAA</sequence>
<evidence type="ECO:0000256" key="1">
    <source>
        <dbReference type="SAM" id="Phobius"/>
    </source>
</evidence>
<dbReference type="PATRIC" id="fig|477184.5.peg.2874"/>
<reference evidence="2 3" key="1">
    <citation type="journal article" date="2012" name="J. Bacteriol.">
        <title>Genome sequence of the highly efficient arsenite-oxidizing bacterium Achromobacter arsenitoxydans SY8.</title>
        <authorList>
            <person name="Li X."/>
            <person name="Hu Y."/>
            <person name="Gong J."/>
            <person name="Lin Y."/>
            <person name="Johnstone L."/>
            <person name="Rensing C."/>
            <person name="Wang G."/>
        </authorList>
    </citation>
    <scope>NUCLEOTIDE SEQUENCE [LARGE SCALE GENOMIC DNA]</scope>
    <source>
        <strain evidence="2 3">SY8</strain>
    </source>
</reference>